<evidence type="ECO:0000256" key="7">
    <source>
        <dbReference type="SAM" id="Phobius"/>
    </source>
</evidence>
<keyword evidence="6" id="KW-0325">Glycoprotein</keyword>
<keyword evidence="4 7" id="KW-1133">Transmembrane helix</keyword>
<evidence type="ECO:0000313" key="9">
    <source>
        <dbReference type="EMBL" id="CAI5455687.1"/>
    </source>
</evidence>
<dbReference type="Proteomes" id="UP001152747">
    <property type="component" value="Unassembled WGS sequence"/>
</dbReference>
<dbReference type="Gene3D" id="1.20.1640.10">
    <property type="entry name" value="Multidrug efflux transporter AcrB transmembrane domain"/>
    <property type="match status" value="2"/>
</dbReference>
<evidence type="ECO:0000259" key="8">
    <source>
        <dbReference type="PROSITE" id="PS50156"/>
    </source>
</evidence>
<dbReference type="GO" id="GO:0005886">
    <property type="term" value="C:plasma membrane"/>
    <property type="evidence" value="ECO:0007669"/>
    <property type="project" value="TreeGrafter"/>
</dbReference>
<dbReference type="InterPro" id="IPR051697">
    <property type="entry name" value="Patched_domain-protein"/>
</dbReference>
<dbReference type="GO" id="GO:0018996">
    <property type="term" value="P:molting cycle, collagen and cuticulin-based cuticle"/>
    <property type="evidence" value="ECO:0007669"/>
    <property type="project" value="TreeGrafter"/>
</dbReference>
<dbReference type="PROSITE" id="PS50156">
    <property type="entry name" value="SSD"/>
    <property type="match status" value="1"/>
</dbReference>
<feature type="domain" description="SSD" evidence="8">
    <location>
        <begin position="215"/>
        <end position="373"/>
    </location>
</feature>
<evidence type="ECO:0000256" key="5">
    <source>
        <dbReference type="ARBA" id="ARBA00023136"/>
    </source>
</evidence>
<feature type="transmembrane region" description="Helical" evidence="7">
    <location>
        <begin position="274"/>
        <end position="295"/>
    </location>
</feature>
<feature type="transmembrane region" description="Helical" evidence="7">
    <location>
        <begin position="244"/>
        <end position="268"/>
    </location>
</feature>
<comment type="caution">
    <text evidence="9">The sequence shown here is derived from an EMBL/GenBank/DDBJ whole genome shotgun (WGS) entry which is preliminary data.</text>
</comment>
<keyword evidence="5 7" id="KW-0472">Membrane</keyword>
<dbReference type="GO" id="GO:0006897">
    <property type="term" value="P:endocytosis"/>
    <property type="evidence" value="ECO:0007669"/>
    <property type="project" value="TreeGrafter"/>
</dbReference>
<protein>
    <recommendedName>
        <fullName evidence="8">SSD domain-containing protein</fullName>
    </recommendedName>
</protein>
<gene>
    <name evidence="9" type="ORF">CAMP_LOCUS18324</name>
</gene>
<feature type="transmembrane region" description="Helical" evidence="7">
    <location>
        <begin position="316"/>
        <end position="342"/>
    </location>
</feature>
<feature type="transmembrane region" description="Helical" evidence="7">
    <location>
        <begin position="418"/>
        <end position="435"/>
    </location>
</feature>
<dbReference type="EMBL" id="CANHGI010000006">
    <property type="protein sequence ID" value="CAI5455687.1"/>
    <property type="molecule type" value="Genomic_DNA"/>
</dbReference>
<dbReference type="InterPro" id="IPR000731">
    <property type="entry name" value="SSD"/>
</dbReference>
<keyword evidence="10" id="KW-1185">Reference proteome</keyword>
<dbReference type="SUPFAM" id="SSF82866">
    <property type="entry name" value="Multidrug efflux transporter AcrB transmembrane domain"/>
    <property type="match status" value="2"/>
</dbReference>
<feature type="transmembrane region" description="Helical" evidence="7">
    <location>
        <begin position="348"/>
        <end position="374"/>
    </location>
</feature>
<evidence type="ECO:0000313" key="10">
    <source>
        <dbReference type="Proteomes" id="UP001152747"/>
    </source>
</evidence>
<evidence type="ECO:0000256" key="2">
    <source>
        <dbReference type="ARBA" id="ARBA00005585"/>
    </source>
</evidence>
<evidence type="ECO:0000256" key="3">
    <source>
        <dbReference type="ARBA" id="ARBA00022692"/>
    </source>
</evidence>
<sequence>MFIWKPTIDLGFNEGYTTKDAPSVTEMRKQMEFFGNQGKPWYMALFATPTSPNGTTHDYPLFPIIEDVYKRIKNLTLRHDEITQKDITYLDLCGETCNLNDMLFTTYEKIFFTLVYPVTHILKYHSNIGKHFYDVKTSESGDMIQSNYTMLVFMAFSDDVQVQKDLALFERTALKYVDEYNSNKNAAVRFIVHGEAGMSEAIAGGMKDAGLFLLYGIILASILLFCVFITFSKIFDQLRCEFTPLIWVFAFITPIGSFITSLAIYNLLSYQISIIVLVAPFLALMYSFDTIIMLSHTWLSDTELRRDAPAEHLREVFATCMPSIFVTSTTAIGFLFCAWLPIPHFASFSVLIGLILISTVFFTMFLFAPILMVLAPAKSFLPVATNTQDFSRTSFNNPTSSCSHGICEVIASSPKLKIFAIIFLVLSIAITFYFTDIKGNLDYRQLLPKDSPRNEGVHLMSDIVWPQFFSILFFITKPPNFSDPVEYGQYKSLIAEIGNISNKMDNSTDMTWINDFSTFMNSDPSVESLNMTGFPNFMNDAIYGNWKAGVKYTTDLEGGTTITNMVHIVTFKNTTSLADKVELFRICRSITRKYPQFEAYPFDTEVGFADVIEQTTSVIIFVPIAAYFTMFLGGFIFIGNFAVTATHTFICLFIYCGAVSIPVMFGLYINPFTAAFCLIIAAIAPKYTTHFSYFFQQAIRTNAKAERKDRVYETLRKSFIPVFMSFLCSTMLFIPVTVSPIEIFREMAFYNLSLSICGFVFSFFFLQILLNAIPAQLTGTHFLLSTPN</sequence>
<dbReference type="AlphaFoldDB" id="A0A9P1J3Q1"/>
<name>A0A9P1J3Q1_9PELO</name>
<feature type="transmembrane region" description="Helical" evidence="7">
    <location>
        <begin position="715"/>
        <end position="736"/>
    </location>
</feature>
<dbReference type="OrthoDB" id="5875602at2759"/>
<feature type="transmembrane region" description="Helical" evidence="7">
    <location>
        <begin position="618"/>
        <end position="642"/>
    </location>
</feature>
<comment type="similarity">
    <text evidence="2">Belongs to the patched family.</text>
</comment>
<evidence type="ECO:0000256" key="6">
    <source>
        <dbReference type="ARBA" id="ARBA00023180"/>
    </source>
</evidence>
<evidence type="ECO:0000256" key="1">
    <source>
        <dbReference type="ARBA" id="ARBA00004141"/>
    </source>
</evidence>
<feature type="transmembrane region" description="Helical" evidence="7">
    <location>
        <begin position="649"/>
        <end position="667"/>
    </location>
</feature>
<comment type="subcellular location">
    <subcellularLocation>
        <location evidence="1">Membrane</location>
        <topology evidence="1">Multi-pass membrane protein</topology>
    </subcellularLocation>
</comment>
<organism evidence="9 10">
    <name type="scientific">Caenorhabditis angaria</name>
    <dbReference type="NCBI Taxonomy" id="860376"/>
    <lineage>
        <taxon>Eukaryota</taxon>
        <taxon>Metazoa</taxon>
        <taxon>Ecdysozoa</taxon>
        <taxon>Nematoda</taxon>
        <taxon>Chromadorea</taxon>
        <taxon>Rhabditida</taxon>
        <taxon>Rhabditina</taxon>
        <taxon>Rhabditomorpha</taxon>
        <taxon>Rhabditoidea</taxon>
        <taxon>Rhabditidae</taxon>
        <taxon>Peloderinae</taxon>
        <taxon>Caenorhabditis</taxon>
    </lineage>
</organism>
<accession>A0A9P1J3Q1</accession>
<dbReference type="PANTHER" id="PTHR10796">
    <property type="entry name" value="PATCHED-RELATED"/>
    <property type="match status" value="1"/>
</dbReference>
<feature type="transmembrane region" description="Helical" evidence="7">
    <location>
        <begin position="212"/>
        <end position="232"/>
    </location>
</feature>
<dbReference type="Pfam" id="PF02460">
    <property type="entry name" value="Patched"/>
    <property type="match status" value="1"/>
</dbReference>
<reference evidence="9" key="1">
    <citation type="submission" date="2022-11" db="EMBL/GenBank/DDBJ databases">
        <authorList>
            <person name="Kikuchi T."/>
        </authorList>
    </citation>
    <scope>NUCLEOTIDE SEQUENCE</scope>
    <source>
        <strain evidence="9">PS1010</strain>
    </source>
</reference>
<feature type="transmembrane region" description="Helical" evidence="7">
    <location>
        <begin position="748"/>
        <end position="770"/>
    </location>
</feature>
<keyword evidence="3 7" id="KW-0812">Transmembrane</keyword>
<proteinExistence type="inferred from homology"/>
<dbReference type="InterPro" id="IPR003392">
    <property type="entry name" value="PTHD_SSD"/>
</dbReference>
<dbReference type="GO" id="GO:0030659">
    <property type="term" value="C:cytoplasmic vesicle membrane"/>
    <property type="evidence" value="ECO:0007669"/>
    <property type="project" value="TreeGrafter"/>
</dbReference>
<evidence type="ECO:0000256" key="4">
    <source>
        <dbReference type="ARBA" id="ARBA00022989"/>
    </source>
</evidence>
<feature type="transmembrane region" description="Helical" evidence="7">
    <location>
        <begin position="673"/>
        <end position="695"/>
    </location>
</feature>
<dbReference type="PANTHER" id="PTHR10796:SF189">
    <property type="entry name" value="SSD DOMAIN-CONTAINING PROTEIN"/>
    <property type="match status" value="1"/>
</dbReference>